<reference evidence="3" key="1">
    <citation type="journal article" date="2017" name="Nat. Microbiol.">
        <title>Global analysis of biosynthetic gene clusters reveals vast potential of secondary metabolite production in Penicillium species.</title>
        <authorList>
            <person name="Nielsen J.C."/>
            <person name="Grijseels S."/>
            <person name="Prigent S."/>
            <person name="Ji B."/>
            <person name="Dainat J."/>
            <person name="Nielsen K.F."/>
            <person name="Frisvad J.C."/>
            <person name="Workman M."/>
            <person name="Nielsen J."/>
        </authorList>
    </citation>
    <scope>NUCLEOTIDE SEQUENCE [LARGE SCALE GENOMIC DNA]</scope>
    <source>
        <strain evidence="3">IBT 11843</strain>
    </source>
</reference>
<comment type="caution">
    <text evidence="2">The sequence shown here is derived from an EMBL/GenBank/DDBJ whole genome shotgun (WGS) entry which is preliminary data.</text>
</comment>
<dbReference type="Proteomes" id="UP000191522">
    <property type="component" value="Unassembled WGS sequence"/>
</dbReference>
<evidence type="ECO:0000256" key="1">
    <source>
        <dbReference type="SAM" id="MobiDB-lite"/>
    </source>
</evidence>
<sequence>MALKAPRFKLELFPPYIFRQAGYESDGGDETDDKTKKARQILPTLSQMSQTTEKPNQPPASSSPPLPISPPPLPYNEELPSQLDTNGGPSQGPQLQARPSTLQ</sequence>
<accession>A0A1V6PI25</accession>
<evidence type="ECO:0000313" key="2">
    <source>
        <dbReference type="EMBL" id="OQD76357.1"/>
    </source>
</evidence>
<keyword evidence="3" id="KW-1185">Reference proteome</keyword>
<name>A0A1V6PI25_PENDC</name>
<proteinExistence type="predicted"/>
<dbReference type="STRING" id="69771.A0A1V6PI25"/>
<dbReference type="EMBL" id="MDYL01000004">
    <property type="protein sequence ID" value="OQD76357.1"/>
    <property type="molecule type" value="Genomic_DNA"/>
</dbReference>
<feature type="compositionally biased region" description="Polar residues" evidence="1">
    <location>
        <begin position="43"/>
        <end position="55"/>
    </location>
</feature>
<dbReference type="OrthoDB" id="288590at2759"/>
<feature type="compositionally biased region" description="Polar residues" evidence="1">
    <location>
        <begin position="82"/>
        <end position="103"/>
    </location>
</feature>
<evidence type="ECO:0000313" key="3">
    <source>
        <dbReference type="Proteomes" id="UP000191522"/>
    </source>
</evidence>
<feature type="compositionally biased region" description="Pro residues" evidence="1">
    <location>
        <begin position="56"/>
        <end position="74"/>
    </location>
</feature>
<organism evidence="2 3">
    <name type="scientific">Penicillium decumbens</name>
    <dbReference type="NCBI Taxonomy" id="69771"/>
    <lineage>
        <taxon>Eukaryota</taxon>
        <taxon>Fungi</taxon>
        <taxon>Dikarya</taxon>
        <taxon>Ascomycota</taxon>
        <taxon>Pezizomycotina</taxon>
        <taxon>Eurotiomycetes</taxon>
        <taxon>Eurotiomycetidae</taxon>
        <taxon>Eurotiales</taxon>
        <taxon>Aspergillaceae</taxon>
        <taxon>Penicillium</taxon>
    </lineage>
</organism>
<gene>
    <name evidence="2" type="ORF">PENDEC_c004G00965</name>
</gene>
<feature type="region of interest" description="Disordered" evidence="1">
    <location>
        <begin position="21"/>
        <end position="103"/>
    </location>
</feature>
<dbReference type="AlphaFoldDB" id="A0A1V6PI25"/>
<protein>
    <submittedName>
        <fullName evidence="2">Uncharacterized protein</fullName>
    </submittedName>
</protein>